<dbReference type="Proteomes" id="UP000824238">
    <property type="component" value="Unassembled WGS sequence"/>
</dbReference>
<dbReference type="AlphaFoldDB" id="A0A9D1DJV3"/>
<dbReference type="SUPFAM" id="SSF53328">
    <property type="entry name" value="Formyltransferase"/>
    <property type="match status" value="1"/>
</dbReference>
<protein>
    <recommendedName>
        <fullName evidence="2">phosphoribosylglycinamide formyltransferase 1</fullName>
        <ecNumber evidence="2">2.1.2.2</ecNumber>
    </recommendedName>
</protein>
<evidence type="ECO:0000256" key="1">
    <source>
        <dbReference type="ARBA" id="ARBA00005054"/>
    </source>
</evidence>
<dbReference type="PANTHER" id="PTHR43369:SF2">
    <property type="entry name" value="PHOSPHORIBOSYLGLYCINAMIDE FORMYLTRANSFERASE"/>
    <property type="match status" value="1"/>
</dbReference>
<evidence type="ECO:0000259" key="5">
    <source>
        <dbReference type="Pfam" id="PF00551"/>
    </source>
</evidence>
<reference evidence="6" key="1">
    <citation type="submission" date="2020-10" db="EMBL/GenBank/DDBJ databases">
        <authorList>
            <person name="Gilroy R."/>
        </authorList>
    </citation>
    <scope>NUCLEOTIDE SEQUENCE</scope>
    <source>
        <strain evidence="6">ChiGjej3B3-7149</strain>
    </source>
</reference>
<evidence type="ECO:0000256" key="3">
    <source>
        <dbReference type="ARBA" id="ARBA00022679"/>
    </source>
</evidence>
<dbReference type="GO" id="GO:0005737">
    <property type="term" value="C:cytoplasm"/>
    <property type="evidence" value="ECO:0007669"/>
    <property type="project" value="TreeGrafter"/>
</dbReference>
<gene>
    <name evidence="6" type="ORF">IAD36_00975</name>
</gene>
<accession>A0A9D1DJV3</accession>
<keyword evidence="3" id="KW-0808">Transferase</keyword>
<name>A0A9D1DJV3_9FIRM</name>
<dbReference type="GO" id="GO:0004644">
    <property type="term" value="F:phosphoribosylglycinamide formyltransferase activity"/>
    <property type="evidence" value="ECO:0007669"/>
    <property type="project" value="UniProtKB-EC"/>
</dbReference>
<dbReference type="EC" id="2.1.2.2" evidence="2"/>
<dbReference type="Pfam" id="PF00551">
    <property type="entry name" value="Formyl_trans_N"/>
    <property type="match status" value="1"/>
</dbReference>
<dbReference type="Gene3D" id="3.40.50.170">
    <property type="entry name" value="Formyl transferase, N-terminal domain"/>
    <property type="match status" value="1"/>
</dbReference>
<keyword evidence="4" id="KW-0658">Purine biosynthesis</keyword>
<evidence type="ECO:0000313" key="7">
    <source>
        <dbReference type="Proteomes" id="UP000824238"/>
    </source>
</evidence>
<evidence type="ECO:0000256" key="2">
    <source>
        <dbReference type="ARBA" id="ARBA00012254"/>
    </source>
</evidence>
<sequence length="191" mass="20171">MLNAAALVSGDGAELQALLDSVFFGEIEGFSLSAVIATERGSFALTRAEGAHVPGYVVEEAIFPNGASFSLALLNKLRDLDIDFIILAGFAPKLSEGLARAYRGRALGLRCALSPAFDGLPAPELCRAALDRGVRWTGATVYAPAGNGEVGEILLQAPVEVEPGDSPEKLRRRILETAGPLLIEAIRQRAK</sequence>
<comment type="caution">
    <text evidence="6">The sequence shown here is derived from an EMBL/GenBank/DDBJ whole genome shotgun (WGS) entry which is preliminary data.</text>
</comment>
<proteinExistence type="predicted"/>
<organism evidence="6 7">
    <name type="scientific">Candidatus Scatomorpha intestinigallinarum</name>
    <dbReference type="NCBI Taxonomy" id="2840923"/>
    <lineage>
        <taxon>Bacteria</taxon>
        <taxon>Bacillati</taxon>
        <taxon>Bacillota</taxon>
        <taxon>Clostridia</taxon>
        <taxon>Eubacteriales</taxon>
        <taxon>Candidatus Scatomorpha</taxon>
    </lineage>
</organism>
<dbReference type="GO" id="GO:0006189">
    <property type="term" value="P:'de novo' IMP biosynthetic process"/>
    <property type="evidence" value="ECO:0007669"/>
    <property type="project" value="TreeGrafter"/>
</dbReference>
<comment type="pathway">
    <text evidence="1">Purine metabolism; IMP biosynthesis via de novo pathway; N(2)-formyl-N(1)-(5-phospho-D-ribosyl)glycinamide from N(1)-(5-phospho-D-ribosyl)glycinamide (10-formyl THF route): step 1/1.</text>
</comment>
<dbReference type="EMBL" id="DVHH01000024">
    <property type="protein sequence ID" value="HIR54168.1"/>
    <property type="molecule type" value="Genomic_DNA"/>
</dbReference>
<dbReference type="InterPro" id="IPR002376">
    <property type="entry name" value="Formyl_transf_N"/>
</dbReference>
<evidence type="ECO:0000313" key="6">
    <source>
        <dbReference type="EMBL" id="HIR54168.1"/>
    </source>
</evidence>
<evidence type="ECO:0000256" key="4">
    <source>
        <dbReference type="ARBA" id="ARBA00022755"/>
    </source>
</evidence>
<feature type="domain" description="Formyl transferase N-terminal" evidence="5">
    <location>
        <begin position="3"/>
        <end position="186"/>
    </location>
</feature>
<dbReference type="InterPro" id="IPR036477">
    <property type="entry name" value="Formyl_transf_N_sf"/>
</dbReference>
<dbReference type="PANTHER" id="PTHR43369">
    <property type="entry name" value="PHOSPHORIBOSYLGLYCINAMIDE FORMYLTRANSFERASE"/>
    <property type="match status" value="1"/>
</dbReference>
<reference evidence="6" key="2">
    <citation type="journal article" date="2021" name="PeerJ">
        <title>Extensive microbial diversity within the chicken gut microbiome revealed by metagenomics and culture.</title>
        <authorList>
            <person name="Gilroy R."/>
            <person name="Ravi A."/>
            <person name="Getino M."/>
            <person name="Pursley I."/>
            <person name="Horton D.L."/>
            <person name="Alikhan N.F."/>
            <person name="Baker D."/>
            <person name="Gharbi K."/>
            <person name="Hall N."/>
            <person name="Watson M."/>
            <person name="Adriaenssens E.M."/>
            <person name="Foster-Nyarko E."/>
            <person name="Jarju S."/>
            <person name="Secka A."/>
            <person name="Antonio M."/>
            <person name="Oren A."/>
            <person name="Chaudhuri R.R."/>
            <person name="La Ragione R."/>
            <person name="Hildebrand F."/>
            <person name="Pallen M.J."/>
        </authorList>
    </citation>
    <scope>NUCLEOTIDE SEQUENCE</scope>
    <source>
        <strain evidence="6">ChiGjej3B3-7149</strain>
    </source>
</reference>